<evidence type="ECO:0000313" key="10">
    <source>
        <dbReference type="EMBL" id="CAJ71021.1"/>
    </source>
</evidence>
<dbReference type="CDD" id="cd01335">
    <property type="entry name" value="Radical_SAM"/>
    <property type="match status" value="1"/>
</dbReference>
<dbReference type="PANTHER" id="PTHR43726">
    <property type="entry name" value="3-METHYLORNITHINE SYNTHASE"/>
    <property type="match status" value="1"/>
</dbReference>
<comment type="similarity">
    <text evidence="2">Belongs to the HupF/HypC family.</text>
</comment>
<dbReference type="SMART" id="SM00876">
    <property type="entry name" value="BATS"/>
    <property type="match status" value="1"/>
</dbReference>
<dbReference type="InterPro" id="IPR006638">
    <property type="entry name" value="Elp3/MiaA/NifB-like_rSAM"/>
</dbReference>
<feature type="domain" description="Radical SAM core" evidence="9">
    <location>
        <begin position="159"/>
        <end position="380"/>
    </location>
</feature>
<dbReference type="SFLD" id="SFLDG01082">
    <property type="entry name" value="B12-binding_domain_containing"/>
    <property type="match status" value="1"/>
</dbReference>
<dbReference type="SMART" id="SM00729">
    <property type="entry name" value="Elp3"/>
    <property type="match status" value="1"/>
</dbReference>
<dbReference type="SFLD" id="SFLDG01280">
    <property type="entry name" value="HydE/PylB-like"/>
    <property type="match status" value="1"/>
</dbReference>
<dbReference type="Gene3D" id="2.30.30.140">
    <property type="match status" value="1"/>
</dbReference>
<evidence type="ECO:0000256" key="5">
    <source>
        <dbReference type="ARBA" id="ARBA00022723"/>
    </source>
</evidence>
<keyword evidence="6" id="KW-0408">Iron</keyword>
<name>Q1PUX5_KUEST</name>
<accession>Q1PUX5</accession>
<comment type="cofactor">
    <cofactor evidence="1">
        <name>[4Fe-4S] cluster</name>
        <dbReference type="ChEBI" id="CHEBI:49883"/>
    </cofactor>
</comment>
<dbReference type="NCBIfam" id="TIGR03956">
    <property type="entry name" value="rSAM_HydE"/>
    <property type="match status" value="1"/>
</dbReference>
<dbReference type="GO" id="GO:0051539">
    <property type="term" value="F:4 iron, 4 sulfur cluster binding"/>
    <property type="evidence" value="ECO:0007669"/>
    <property type="project" value="UniProtKB-KW"/>
</dbReference>
<reference evidence="10" key="1">
    <citation type="journal article" date="2006" name="Nature">
        <title>Deciphering the evolution and metabolism of an anammox bacterium from a community genome.</title>
        <authorList>
            <person name="Strous M."/>
            <person name="Pelletier E."/>
            <person name="Mangenot S."/>
            <person name="Rattei T."/>
            <person name="Lehner A."/>
            <person name="Taylor M.W."/>
            <person name="Horn M."/>
            <person name="Daims H."/>
            <person name="Bartol-Mavel D."/>
            <person name="Wincker P."/>
            <person name="Barbe V."/>
            <person name="Fonknechten N."/>
            <person name="Vallenet D."/>
            <person name="Segurens B."/>
            <person name="Schenowitz-Truong C."/>
            <person name="Medigue C."/>
            <person name="Collingro A."/>
            <person name="Snel B."/>
            <person name="Dutilh B.E."/>
            <person name="OpDenCamp H.J.M."/>
            <person name="vanDerDrift C."/>
            <person name="Cirpus I."/>
            <person name="vanDePas-Schoonen K.T."/>
            <person name="Harhangi H.R."/>
            <person name="vanNiftrik L."/>
            <person name="Schmid M."/>
            <person name="Keltjens J."/>
            <person name="vanDeVossenberg J."/>
            <person name="Kartal B."/>
            <person name="Meier H."/>
            <person name="Frishman D."/>
            <person name="Huynen M.A."/>
            <person name="Mewes H."/>
            <person name="Weissenbach J."/>
            <person name="Jetten M.S.M."/>
            <person name="Wagner M."/>
            <person name="LePaslier D."/>
        </authorList>
    </citation>
    <scope>NUCLEOTIDE SEQUENCE</scope>
</reference>
<dbReference type="Pfam" id="PF04055">
    <property type="entry name" value="Radical_SAM"/>
    <property type="match status" value="1"/>
</dbReference>
<evidence type="ECO:0000256" key="4">
    <source>
        <dbReference type="ARBA" id="ARBA00022691"/>
    </source>
</evidence>
<dbReference type="PANTHER" id="PTHR43726:SF1">
    <property type="entry name" value="BIOTIN SYNTHASE"/>
    <property type="match status" value="1"/>
</dbReference>
<dbReference type="InterPro" id="IPR024021">
    <property type="entry name" value="FeFe-hyd_HydE_rSAM"/>
</dbReference>
<dbReference type="SFLD" id="SFLDG01060">
    <property type="entry name" value="BATS_domain_containing"/>
    <property type="match status" value="1"/>
</dbReference>
<reference evidence="10" key="2">
    <citation type="submission" date="2006-01" db="EMBL/GenBank/DDBJ databases">
        <authorList>
            <person name="Genoscope"/>
        </authorList>
    </citation>
    <scope>NUCLEOTIDE SEQUENCE</scope>
</reference>
<dbReference type="InterPro" id="IPR001109">
    <property type="entry name" value="Hydrogenase_HupF/HypC"/>
</dbReference>
<keyword evidence="4" id="KW-0949">S-adenosyl-L-methionine</keyword>
<evidence type="ECO:0000259" key="9">
    <source>
        <dbReference type="PROSITE" id="PS51918"/>
    </source>
</evidence>
<dbReference type="SUPFAM" id="SSF159127">
    <property type="entry name" value="HupF/HypC-like"/>
    <property type="match status" value="1"/>
</dbReference>
<evidence type="ECO:0000256" key="6">
    <source>
        <dbReference type="ARBA" id="ARBA00023004"/>
    </source>
</evidence>
<comment type="cofactor">
    <cofactor evidence="8">
        <name>[2Fe-2S] cluster</name>
        <dbReference type="ChEBI" id="CHEBI:190135"/>
    </cofactor>
</comment>
<keyword evidence="3" id="KW-0004">4Fe-4S</keyword>
<dbReference type="GO" id="GO:0016491">
    <property type="term" value="F:oxidoreductase activity"/>
    <property type="evidence" value="ECO:0007669"/>
    <property type="project" value="UniProtKB-KW"/>
</dbReference>
<dbReference type="Pfam" id="PF01455">
    <property type="entry name" value="HupF_HypC"/>
    <property type="match status" value="1"/>
</dbReference>
<dbReference type="InterPro" id="IPR010722">
    <property type="entry name" value="BATS_dom"/>
</dbReference>
<protein>
    <submittedName>
        <fullName evidence="10">Similar to biotin synthase</fullName>
        <ecNumber evidence="10">1.-.-.-</ecNumber>
    </submittedName>
</protein>
<dbReference type="GO" id="GO:0046872">
    <property type="term" value="F:metal ion binding"/>
    <property type="evidence" value="ECO:0007669"/>
    <property type="project" value="UniProtKB-KW"/>
</dbReference>
<evidence type="ECO:0000256" key="2">
    <source>
        <dbReference type="ARBA" id="ARBA00006018"/>
    </source>
</evidence>
<dbReference type="InterPro" id="IPR007197">
    <property type="entry name" value="rSAM"/>
</dbReference>
<organism evidence="10">
    <name type="scientific">Kuenenia stuttgartiensis</name>
    <dbReference type="NCBI Taxonomy" id="174633"/>
    <lineage>
        <taxon>Bacteria</taxon>
        <taxon>Pseudomonadati</taxon>
        <taxon>Planctomycetota</taxon>
        <taxon>Candidatus Brocadiia</taxon>
        <taxon>Candidatus Brocadiales</taxon>
        <taxon>Candidatus Brocadiaceae</taxon>
        <taxon>Candidatus Kuenenia</taxon>
    </lineage>
</organism>
<dbReference type="InterPro" id="IPR034422">
    <property type="entry name" value="HydE/PylB-like"/>
</dbReference>
<dbReference type="GO" id="GO:0016740">
    <property type="term" value="F:transferase activity"/>
    <property type="evidence" value="ECO:0007669"/>
    <property type="project" value="TreeGrafter"/>
</dbReference>
<evidence type="ECO:0000256" key="1">
    <source>
        <dbReference type="ARBA" id="ARBA00001966"/>
    </source>
</evidence>
<keyword evidence="5" id="KW-0479">Metal-binding</keyword>
<sequence length="454" mass="51557">MRSYPNGQMLRPYFFKNLTCCKQRGFVMCLTIPAKVLFVEDSPDNLPARRITIRDSKGERSIIALLTDVHAGDWILYASDTAVEKISEDDAREILDLLEPKSYVDISKLDAAFLEILKACHTRELKREEIIRLLSTSEDAEMTAMFSEANTIRQARLRDFFCIHGIVEFSNYCVRNCLYCGLRRDSKNVRRYRMTPDEIVNSVYDAVNHRGYKLIVLQSGDDLSYTNEILSGIIRKIKEKCKVFIFMSVGERTSEGYRKMKDAGANGVLFRFETSNKALYHSLHPGQSFDDRIALLMEMKKMGYFIATGFLIGLPGQTVEDIADDIITIKSIGANMVTAGPFIPTDTTPMAVHPAGSAAMTLKVTAVSRLLMPKAKIPVTTALETIENEEGRRLGLSSGANSLMFNLTPEKYRGDYRIYPNKYHGKEEIWEKYGLYKETLSYKMLEKKMAEAFK</sequence>
<dbReference type="EC" id="1.-.-.-" evidence="10"/>
<dbReference type="InterPro" id="IPR058240">
    <property type="entry name" value="rSAM_sf"/>
</dbReference>
<proteinExistence type="inferred from homology"/>
<keyword evidence="10" id="KW-0560">Oxidoreductase</keyword>
<evidence type="ECO:0000256" key="3">
    <source>
        <dbReference type="ARBA" id="ARBA00022485"/>
    </source>
</evidence>
<keyword evidence="7" id="KW-0411">Iron-sulfur</keyword>
<dbReference type="GO" id="GO:0044272">
    <property type="term" value="P:sulfur compound biosynthetic process"/>
    <property type="evidence" value="ECO:0007669"/>
    <property type="project" value="UniProtKB-ARBA"/>
</dbReference>
<evidence type="ECO:0000256" key="8">
    <source>
        <dbReference type="ARBA" id="ARBA00034078"/>
    </source>
</evidence>
<dbReference type="SUPFAM" id="SSF102114">
    <property type="entry name" value="Radical SAM enzymes"/>
    <property type="match status" value="1"/>
</dbReference>
<evidence type="ECO:0000256" key="7">
    <source>
        <dbReference type="ARBA" id="ARBA00023014"/>
    </source>
</evidence>
<dbReference type="PROSITE" id="PS51918">
    <property type="entry name" value="RADICAL_SAM"/>
    <property type="match status" value="1"/>
</dbReference>
<dbReference type="Gene3D" id="3.20.20.70">
    <property type="entry name" value="Aldolase class I"/>
    <property type="match status" value="1"/>
</dbReference>
<dbReference type="AlphaFoldDB" id="Q1PUX5"/>
<dbReference type="SFLD" id="SFLDS00029">
    <property type="entry name" value="Radical_SAM"/>
    <property type="match status" value="1"/>
</dbReference>
<dbReference type="InterPro" id="IPR013785">
    <property type="entry name" value="Aldolase_TIM"/>
</dbReference>
<dbReference type="EMBL" id="CT573073">
    <property type="protein sequence ID" value="CAJ71021.1"/>
    <property type="molecule type" value="Genomic_DNA"/>
</dbReference>
<dbReference type="GO" id="GO:0042364">
    <property type="term" value="P:water-soluble vitamin biosynthetic process"/>
    <property type="evidence" value="ECO:0007669"/>
    <property type="project" value="UniProtKB-ARBA"/>
</dbReference>
<gene>
    <name evidence="10" type="primary">bioB</name>
    <name evidence="10" type="ORF">kustc0276</name>
</gene>
<dbReference type="OrthoDB" id="9775764at2"/>